<evidence type="ECO:0000256" key="4">
    <source>
        <dbReference type="ARBA" id="ARBA00023134"/>
    </source>
</evidence>
<gene>
    <name evidence="6" type="ORF">WJX75_006563</name>
</gene>
<evidence type="ECO:0000256" key="5">
    <source>
        <dbReference type="RuleBase" id="RU365059"/>
    </source>
</evidence>
<dbReference type="Gene3D" id="3.40.50.300">
    <property type="entry name" value="P-loop containing nucleotide triphosphate hydrolases"/>
    <property type="match status" value="1"/>
</dbReference>
<dbReference type="InterPro" id="IPR027417">
    <property type="entry name" value="P-loop_NTPase"/>
</dbReference>
<evidence type="ECO:0000256" key="3">
    <source>
        <dbReference type="ARBA" id="ARBA00022801"/>
    </source>
</evidence>
<evidence type="ECO:0000313" key="7">
    <source>
        <dbReference type="Proteomes" id="UP001491310"/>
    </source>
</evidence>
<dbReference type="InterPro" id="IPR004130">
    <property type="entry name" value="Gpn"/>
</dbReference>
<dbReference type="PANTHER" id="PTHR21231:SF3">
    <property type="entry name" value="GPN-LOOP GTPASE 2"/>
    <property type="match status" value="1"/>
</dbReference>
<dbReference type="EMBL" id="JALJOT010000005">
    <property type="protein sequence ID" value="KAK9915241.1"/>
    <property type="molecule type" value="Genomic_DNA"/>
</dbReference>
<comment type="function">
    <text evidence="5">Small GTPase required for proper localization of RNA polymerase II and III (RNAPII and RNAPIII). May act at an RNAP assembly step prior to nuclear import.</text>
</comment>
<name>A0ABR2YUA3_9CHLO</name>
<evidence type="ECO:0000256" key="1">
    <source>
        <dbReference type="ARBA" id="ARBA00005290"/>
    </source>
</evidence>
<comment type="caution">
    <text evidence="6">The sequence shown here is derived from an EMBL/GenBank/DDBJ whole genome shotgun (WGS) entry which is preliminary data.</text>
</comment>
<reference evidence="6 7" key="1">
    <citation type="journal article" date="2024" name="Nat. Commun.">
        <title>Phylogenomics reveals the evolutionary origins of lichenization in chlorophyte algae.</title>
        <authorList>
            <person name="Puginier C."/>
            <person name="Libourel C."/>
            <person name="Otte J."/>
            <person name="Skaloud P."/>
            <person name="Haon M."/>
            <person name="Grisel S."/>
            <person name="Petersen M."/>
            <person name="Berrin J.G."/>
            <person name="Delaux P.M."/>
            <person name="Dal Grande F."/>
            <person name="Keller J."/>
        </authorList>
    </citation>
    <scope>NUCLEOTIDE SEQUENCE [LARGE SCALE GENOMIC DNA]</scope>
    <source>
        <strain evidence="6 7">SAG 216-7</strain>
    </source>
</reference>
<comment type="subunit">
    <text evidence="5">Binds to RNA polymerase II (RNAPII).</text>
</comment>
<evidence type="ECO:0000313" key="6">
    <source>
        <dbReference type="EMBL" id="KAK9915241.1"/>
    </source>
</evidence>
<dbReference type="Proteomes" id="UP001491310">
    <property type="component" value="Unassembled WGS sequence"/>
</dbReference>
<dbReference type="SUPFAM" id="SSF52540">
    <property type="entry name" value="P-loop containing nucleoside triphosphate hydrolases"/>
    <property type="match status" value="1"/>
</dbReference>
<sequence>MSIGQLVIGPPGSGKSTYCNGMQQYLQLIGRKVAVVNLDPANDALPYDCAIDVADLVSLEAVMASLHLGPNGGLLYCMEFLSENIDWLDERLAPLLKEGYYILIDCPGQVELFTLPSGLQNVIKALTERLHIRLAAVELVDAHLCSDAGKFLAALLLSLSSMMHLELPHVNVLSKADLVEAYGELDFNLDFYTEVQDLSRLVETMGEDAFGRRYRKLSAGLGEVIEDYGLVNYTPLAIEDKDSVQRVLALIDKATGYVFTGLAGKSPYPPEFVYGAGAADSGATEMWDKHQAQQDLHVHEREPA</sequence>
<accession>A0ABR2YUA3</accession>
<dbReference type="InterPro" id="IPR030231">
    <property type="entry name" value="Gpn2"/>
</dbReference>
<organism evidence="6 7">
    <name type="scientific">Coccomyxa subellipsoidea</name>
    <dbReference type="NCBI Taxonomy" id="248742"/>
    <lineage>
        <taxon>Eukaryota</taxon>
        <taxon>Viridiplantae</taxon>
        <taxon>Chlorophyta</taxon>
        <taxon>core chlorophytes</taxon>
        <taxon>Trebouxiophyceae</taxon>
        <taxon>Trebouxiophyceae incertae sedis</taxon>
        <taxon>Coccomyxaceae</taxon>
        <taxon>Coccomyxa</taxon>
    </lineage>
</organism>
<protein>
    <recommendedName>
        <fullName evidence="5">GPN-loop GTPase 2</fullName>
    </recommendedName>
</protein>
<dbReference type="PANTHER" id="PTHR21231">
    <property type="entry name" value="XPA-BINDING PROTEIN 1-RELATED"/>
    <property type="match status" value="1"/>
</dbReference>
<proteinExistence type="inferred from homology"/>
<keyword evidence="7" id="KW-1185">Reference proteome</keyword>
<dbReference type="Pfam" id="PF03029">
    <property type="entry name" value="ATP_bind_1"/>
    <property type="match status" value="1"/>
</dbReference>
<dbReference type="CDD" id="cd17871">
    <property type="entry name" value="GPN2"/>
    <property type="match status" value="1"/>
</dbReference>
<keyword evidence="3 5" id="KW-0378">Hydrolase</keyword>
<evidence type="ECO:0000256" key="2">
    <source>
        <dbReference type="ARBA" id="ARBA00022741"/>
    </source>
</evidence>
<keyword evidence="4 5" id="KW-0342">GTP-binding</keyword>
<comment type="similarity">
    <text evidence="1 5">Belongs to the GPN-loop GTPase family.</text>
</comment>
<keyword evidence="2 5" id="KW-0547">Nucleotide-binding</keyword>